<protein>
    <submittedName>
        <fullName evidence="2">Histidine phosphatase family protein</fullName>
    </submittedName>
</protein>
<feature type="chain" id="PRO_5037204717" evidence="1">
    <location>
        <begin position="23"/>
        <end position="161"/>
    </location>
</feature>
<name>A0A923HN94_9BURK</name>
<dbReference type="SUPFAM" id="SSF53254">
    <property type="entry name" value="Phosphoglycerate mutase-like"/>
    <property type="match status" value="1"/>
</dbReference>
<dbReference type="PANTHER" id="PTHR16469:SF27">
    <property type="entry name" value="UBIQUITIN-ASSOCIATED AND SH3 DOMAIN-CONTAINING BA-RELATED"/>
    <property type="match status" value="1"/>
</dbReference>
<feature type="signal peptide" evidence="1">
    <location>
        <begin position="1"/>
        <end position="22"/>
    </location>
</feature>
<evidence type="ECO:0000313" key="2">
    <source>
        <dbReference type="EMBL" id="MBC3880808.1"/>
    </source>
</evidence>
<dbReference type="RefSeq" id="WP_186914717.1">
    <property type="nucleotide sequence ID" value="NZ_JACOFZ010000001.1"/>
</dbReference>
<dbReference type="EMBL" id="JACOFZ010000001">
    <property type="protein sequence ID" value="MBC3880808.1"/>
    <property type="molecule type" value="Genomic_DNA"/>
</dbReference>
<dbReference type="InterPro" id="IPR051710">
    <property type="entry name" value="Phosphatase_SH3-domain"/>
</dbReference>
<dbReference type="Gene3D" id="3.40.50.1240">
    <property type="entry name" value="Phosphoglycerate mutase-like"/>
    <property type="match status" value="1"/>
</dbReference>
<comment type="caution">
    <text evidence="2">The sequence shown here is derived from an EMBL/GenBank/DDBJ whole genome shotgun (WGS) entry which is preliminary data.</text>
</comment>
<organism evidence="2 3">
    <name type="scientific">Undibacterium nitidum</name>
    <dbReference type="NCBI Taxonomy" id="2762298"/>
    <lineage>
        <taxon>Bacteria</taxon>
        <taxon>Pseudomonadati</taxon>
        <taxon>Pseudomonadota</taxon>
        <taxon>Betaproteobacteria</taxon>
        <taxon>Burkholderiales</taxon>
        <taxon>Oxalobacteraceae</taxon>
        <taxon>Undibacterium</taxon>
    </lineage>
</organism>
<gene>
    <name evidence="2" type="ORF">H8K36_05430</name>
</gene>
<keyword evidence="3" id="KW-1185">Reference proteome</keyword>
<evidence type="ECO:0000313" key="3">
    <source>
        <dbReference type="Proteomes" id="UP000627446"/>
    </source>
</evidence>
<proteinExistence type="predicted"/>
<accession>A0A923HN94</accession>
<dbReference type="InterPro" id="IPR013078">
    <property type="entry name" value="His_Pase_superF_clade-1"/>
</dbReference>
<dbReference type="Proteomes" id="UP000627446">
    <property type="component" value="Unassembled WGS sequence"/>
</dbReference>
<dbReference type="InterPro" id="IPR029033">
    <property type="entry name" value="His_PPase_superfam"/>
</dbReference>
<dbReference type="AlphaFoldDB" id="A0A923HN94"/>
<dbReference type="PANTHER" id="PTHR16469">
    <property type="entry name" value="UBIQUITIN-ASSOCIATED AND SH3 DOMAIN-CONTAINING BA-RELATED"/>
    <property type="match status" value="1"/>
</dbReference>
<dbReference type="Pfam" id="PF00300">
    <property type="entry name" value="His_Phos_1"/>
    <property type="match status" value="1"/>
</dbReference>
<dbReference type="CDD" id="cd07040">
    <property type="entry name" value="HP"/>
    <property type="match status" value="1"/>
</dbReference>
<keyword evidence="1" id="KW-0732">Signal</keyword>
<evidence type="ECO:0000256" key="1">
    <source>
        <dbReference type="SAM" id="SignalP"/>
    </source>
</evidence>
<reference evidence="2" key="1">
    <citation type="submission" date="2020-08" db="EMBL/GenBank/DDBJ databases">
        <title>Novel species isolated from subtropical streams in China.</title>
        <authorList>
            <person name="Lu H."/>
        </authorList>
    </citation>
    <scope>NUCLEOTIDE SEQUENCE</scope>
    <source>
        <strain evidence="2">LX22W</strain>
    </source>
</reference>
<sequence>MIKKILTAIVLMASVLSAQSYAFQTIVVVRHGEKVDDSRDPLLSEKGQQRAQNLARILRDANIEQVFATEYQRTQLTAKPLADARQLAITPYSAKESLAIGQQLRSASKNTLIVGHSNTLNTLLQGLGITEQKAVAEDEFDRLLIVHLHKDGAPSLTILRY</sequence>
<dbReference type="SMART" id="SM00855">
    <property type="entry name" value="PGAM"/>
    <property type="match status" value="1"/>
</dbReference>